<dbReference type="Gene3D" id="3.10.50.10">
    <property type="match status" value="1"/>
</dbReference>
<evidence type="ECO:0000256" key="2">
    <source>
        <dbReference type="ARBA" id="ARBA00012729"/>
    </source>
</evidence>
<dbReference type="SUPFAM" id="SSF54556">
    <property type="entry name" value="Chitinase insertion domain"/>
    <property type="match status" value="1"/>
</dbReference>
<comment type="caution">
    <text evidence="10">The sequence shown here is derived from an EMBL/GenBank/DDBJ whole genome shotgun (WGS) entry which is preliminary data.</text>
</comment>
<keyword evidence="3 7" id="KW-0378">Hydrolase</keyword>
<accession>A0A7X1EK00</accession>
<gene>
    <name evidence="10" type="ORF">H7I73_25845</name>
</gene>
<dbReference type="InterPro" id="IPR050314">
    <property type="entry name" value="Glycosyl_Hydrlase_18"/>
</dbReference>
<proteinExistence type="predicted"/>
<feature type="domain" description="GH18" evidence="9">
    <location>
        <begin position="161"/>
        <end position="524"/>
    </location>
</feature>
<dbReference type="GO" id="GO:0005576">
    <property type="term" value="C:extracellular region"/>
    <property type="evidence" value="ECO:0007669"/>
    <property type="project" value="InterPro"/>
</dbReference>
<dbReference type="EMBL" id="JACLAG010000014">
    <property type="protein sequence ID" value="MBC2623059.1"/>
    <property type="molecule type" value="Genomic_DNA"/>
</dbReference>
<dbReference type="PANTHER" id="PTHR11177:SF317">
    <property type="entry name" value="CHITINASE 12-RELATED"/>
    <property type="match status" value="1"/>
</dbReference>
<keyword evidence="5 7" id="KW-0326">Glycosidase</keyword>
<dbReference type="RefSeq" id="WP_085049681.1">
    <property type="nucleotide sequence ID" value="NZ_CP101066.1"/>
</dbReference>
<sequence length="751" mass="83491">MKLNKLTAAILAAGMSLSFSSFAATLSMNDDTNTISGLDNSQMLTKDNGNTWVAYTDSSQNNFPGTVTVTVAEKDNNAINSVDYDPTATYGTTGTIVRYNGYYWKSQWWVDPGMVPGSDSVWLKVGPIQIQNLATFSFTPYTGQKAADLQKQGKDKAAAQRKVIGYFPEWGVYEAHNYFTPDKIDFSQLTHLNYGFAVIKDGEVIVHDTYKGPDLLRQLDKLTEQNNVTNMVSVGGWNNSEEGVFEEATKTDDGINKLADSMIAFMQEWGFDGIDVDWEYPDSDTEKTNFTKLIQTLRSKLDTLGLQSDKYFQLSAAVTTNHNNIEYINPEVTAPLLDSVNVMAYDIHGAFDPITGHNAPLYANSQDADQLLNVASTMQEYSSKWHVPKSKLMMGIPFYGRGWGSVAPTEIVKGLPGLFASGSATVHGAWDDEDQYTGTNPYYLLKQYSSSADYTRYWDPESQVPYLYNAKTQEFLTYDDPESIQKKVAYINQQGYGGAIIWDISGDTPEHELGEIVDDIMEVPLSECRANLSDFGIYLRDGTPMTEFTITKAAHEARNMNYSVYQNGKYYGKSQYGTIYDWGKKEINEEEGTVTASWGMPLKVGDLIELSCYSNGVLYPLEQVTVTEETLAGKKDMRPEIASELKEFQVVIQDDKPALSMTLTTAAHEARNKNYSIQLNGKYIGKSQFGSISGGQKRVNKANDTVTGTWVKELKAGDTVRLYRFSNSVETTIAEVVLTDDILKDGGALVH</sequence>
<dbReference type="Pfam" id="PF00704">
    <property type="entry name" value="Glyco_hydro_18"/>
    <property type="match status" value="1"/>
</dbReference>
<organism evidence="10 11">
    <name type="scientific">Citrobacter cronae</name>
    <dbReference type="NCBI Taxonomy" id="1748967"/>
    <lineage>
        <taxon>Bacteria</taxon>
        <taxon>Pseudomonadati</taxon>
        <taxon>Pseudomonadota</taxon>
        <taxon>Gammaproteobacteria</taxon>
        <taxon>Enterobacterales</taxon>
        <taxon>Enterobacteriaceae</taxon>
        <taxon>Citrobacter</taxon>
        <taxon>Citrobacter freundii complex</taxon>
    </lineage>
</organism>
<protein>
    <recommendedName>
        <fullName evidence="2">chitinase</fullName>
        <ecNumber evidence="2">3.2.1.14</ecNumber>
    </recommendedName>
</protein>
<feature type="chain" id="PRO_5030802547" description="chitinase" evidence="8">
    <location>
        <begin position="24"/>
        <end position="751"/>
    </location>
</feature>
<dbReference type="InterPro" id="IPR036573">
    <property type="entry name" value="CBM_sf_5/12"/>
</dbReference>
<dbReference type="AlphaFoldDB" id="A0A7X1EK00"/>
<keyword evidence="6" id="KW-0624">Polysaccharide degradation</keyword>
<dbReference type="InterPro" id="IPR001223">
    <property type="entry name" value="Glyco_hydro18_cat"/>
</dbReference>
<evidence type="ECO:0000256" key="5">
    <source>
        <dbReference type="ARBA" id="ARBA00023295"/>
    </source>
</evidence>
<dbReference type="PROSITE" id="PS01095">
    <property type="entry name" value="GH18_1"/>
    <property type="match status" value="1"/>
</dbReference>
<dbReference type="EC" id="3.2.1.14" evidence="2"/>
<dbReference type="GO" id="GO:0006032">
    <property type="term" value="P:chitin catabolic process"/>
    <property type="evidence" value="ECO:0007669"/>
    <property type="project" value="UniProtKB-KW"/>
</dbReference>
<dbReference type="Gene3D" id="3.20.20.80">
    <property type="entry name" value="Glycosidases"/>
    <property type="match status" value="1"/>
</dbReference>
<dbReference type="SUPFAM" id="SSF51445">
    <property type="entry name" value="(Trans)glycosidases"/>
    <property type="match status" value="1"/>
</dbReference>
<dbReference type="GO" id="GO:0030246">
    <property type="term" value="F:carbohydrate binding"/>
    <property type="evidence" value="ECO:0007669"/>
    <property type="project" value="InterPro"/>
</dbReference>
<evidence type="ECO:0000256" key="6">
    <source>
        <dbReference type="ARBA" id="ARBA00023326"/>
    </source>
</evidence>
<dbReference type="CDD" id="cd06548">
    <property type="entry name" value="GH18_chitinase"/>
    <property type="match status" value="1"/>
</dbReference>
<reference evidence="10 11" key="1">
    <citation type="submission" date="2020-08" db="EMBL/GenBank/DDBJ databases">
        <title>Emergence and comparative genomics analysis of Citrobacter in Fennec fox imported from North Africa to China.</title>
        <authorList>
            <person name="Zheng B."/>
        </authorList>
    </citation>
    <scope>NUCLEOTIDE SEQUENCE [LARGE SCALE GENOMIC DNA]</scope>
    <source>
        <strain evidence="10 11">FF141</strain>
    </source>
</reference>
<dbReference type="GO" id="GO:0008061">
    <property type="term" value="F:chitin binding"/>
    <property type="evidence" value="ECO:0007669"/>
    <property type="project" value="InterPro"/>
</dbReference>
<dbReference type="SUPFAM" id="SSF51055">
    <property type="entry name" value="Carbohydrate binding domain"/>
    <property type="match status" value="1"/>
</dbReference>
<dbReference type="Gene3D" id="2.10.10.20">
    <property type="entry name" value="Carbohydrate-binding module superfamily 5/12"/>
    <property type="match status" value="1"/>
</dbReference>
<dbReference type="GO" id="GO:0008843">
    <property type="term" value="F:endochitinase activity"/>
    <property type="evidence" value="ECO:0007669"/>
    <property type="project" value="UniProtKB-EC"/>
</dbReference>
<keyword evidence="8" id="KW-0732">Signal</keyword>
<evidence type="ECO:0000313" key="11">
    <source>
        <dbReference type="Proteomes" id="UP000548504"/>
    </source>
</evidence>
<keyword evidence="6" id="KW-0119">Carbohydrate metabolism</keyword>
<dbReference type="InterPro" id="IPR011583">
    <property type="entry name" value="Chitinase_II/V-like_cat"/>
</dbReference>
<evidence type="ECO:0000313" key="10">
    <source>
        <dbReference type="EMBL" id="MBC2623059.1"/>
    </source>
</evidence>
<comment type="catalytic activity">
    <reaction evidence="1">
        <text>Random endo-hydrolysis of N-acetyl-beta-D-glucosaminide (1-&gt;4)-beta-linkages in chitin and chitodextrins.</text>
        <dbReference type="EC" id="3.2.1.14"/>
    </reaction>
</comment>
<dbReference type="GO" id="GO:0000272">
    <property type="term" value="P:polysaccharide catabolic process"/>
    <property type="evidence" value="ECO:0007669"/>
    <property type="project" value="UniProtKB-KW"/>
</dbReference>
<evidence type="ECO:0000256" key="8">
    <source>
        <dbReference type="SAM" id="SignalP"/>
    </source>
</evidence>
<evidence type="ECO:0000256" key="3">
    <source>
        <dbReference type="ARBA" id="ARBA00022801"/>
    </source>
</evidence>
<dbReference type="Proteomes" id="UP000548504">
    <property type="component" value="Unassembled WGS sequence"/>
</dbReference>
<keyword evidence="4" id="KW-0146">Chitin degradation</keyword>
<dbReference type="InterPro" id="IPR001579">
    <property type="entry name" value="Glyco_hydro_18_chit_AS"/>
</dbReference>
<feature type="signal peptide" evidence="8">
    <location>
        <begin position="1"/>
        <end position="23"/>
    </location>
</feature>
<dbReference type="PROSITE" id="PS51910">
    <property type="entry name" value="GH18_2"/>
    <property type="match status" value="1"/>
</dbReference>
<evidence type="ECO:0000256" key="7">
    <source>
        <dbReference type="RuleBase" id="RU000489"/>
    </source>
</evidence>
<dbReference type="SMART" id="SM00636">
    <property type="entry name" value="Glyco_18"/>
    <property type="match status" value="1"/>
</dbReference>
<dbReference type="InterPro" id="IPR029070">
    <property type="entry name" value="Chitinase_insertion_sf"/>
</dbReference>
<evidence type="ECO:0000259" key="9">
    <source>
        <dbReference type="PROSITE" id="PS51910"/>
    </source>
</evidence>
<evidence type="ECO:0000256" key="4">
    <source>
        <dbReference type="ARBA" id="ARBA00023024"/>
    </source>
</evidence>
<dbReference type="InterPro" id="IPR017853">
    <property type="entry name" value="GH"/>
</dbReference>
<name>A0A7X1EK00_9ENTR</name>
<dbReference type="PANTHER" id="PTHR11177">
    <property type="entry name" value="CHITINASE"/>
    <property type="match status" value="1"/>
</dbReference>
<evidence type="ECO:0000256" key="1">
    <source>
        <dbReference type="ARBA" id="ARBA00000822"/>
    </source>
</evidence>